<evidence type="ECO:0000313" key="3">
    <source>
        <dbReference type="Proteomes" id="UP000076882"/>
    </source>
</evidence>
<dbReference type="InterPro" id="IPR030395">
    <property type="entry name" value="GP_PDE_dom"/>
</dbReference>
<dbReference type="GeneID" id="77217996"/>
<dbReference type="GO" id="GO:0006629">
    <property type="term" value="P:lipid metabolic process"/>
    <property type="evidence" value="ECO:0007669"/>
    <property type="project" value="InterPro"/>
</dbReference>
<accession>A0A151G360</accession>
<dbReference type="GO" id="GO:0008081">
    <property type="term" value="F:phosphoric diester hydrolase activity"/>
    <property type="evidence" value="ECO:0007669"/>
    <property type="project" value="InterPro"/>
</dbReference>
<dbReference type="SUPFAM" id="SSF51695">
    <property type="entry name" value="PLC-like phosphodiesterases"/>
    <property type="match status" value="1"/>
</dbReference>
<dbReference type="PROSITE" id="PS51704">
    <property type="entry name" value="GP_PDE"/>
    <property type="match status" value="1"/>
</dbReference>
<organism evidence="2 3">
    <name type="scientific">Lactiplantibacillus plantarum</name>
    <name type="common">Lactobacillus plantarum</name>
    <dbReference type="NCBI Taxonomy" id="1590"/>
    <lineage>
        <taxon>Bacteria</taxon>
        <taxon>Bacillati</taxon>
        <taxon>Bacillota</taxon>
        <taxon>Bacilli</taxon>
        <taxon>Lactobacillales</taxon>
        <taxon>Lactobacillaceae</taxon>
        <taxon>Lactiplantibacillus</taxon>
    </lineage>
</organism>
<reference evidence="2 3" key="1">
    <citation type="submission" date="2016-03" db="EMBL/GenBank/DDBJ databases">
        <title>Comparative genomics of 54 Lactobacillus plantarum strains reveals genomic uncoupling from niche constraints.</title>
        <authorList>
            <person name="Martino M.E."/>
        </authorList>
    </citation>
    <scope>NUCLEOTIDE SEQUENCE [LARGE SCALE GENOMIC DNA]</scope>
    <source>
        <strain evidence="2 3">19.1</strain>
    </source>
</reference>
<dbReference type="Gene3D" id="3.20.20.190">
    <property type="entry name" value="Phosphatidylinositol (PI) phosphodiesterase"/>
    <property type="match status" value="1"/>
</dbReference>
<protein>
    <submittedName>
        <fullName evidence="2">Glycerophosphoryl diester phosphodiesterase</fullName>
    </submittedName>
</protein>
<evidence type="ECO:0000313" key="2">
    <source>
        <dbReference type="EMBL" id="KZU91708.1"/>
    </source>
</evidence>
<sequence length="244" mass="27993">MLTQIIAHRGSKGTRPENTLPAFIAAIEDGADGIETDVHLSRDGQLIIMHDELVDRTTNGTGRIVDHTLAELKQLDAGVKYASAYAGTRIPTLDEVVQLLIQYNFTGIFNLEIKTNKIHYEGIEDLVADYFNHHQVPFTLIYSSFYGKSIERLHILQPEVESDSLFKTKVQTAKRLHAQHIVLGYHPDIRWVRVHWLLLPKVQLRPWTVNTERDMRFCYRHRFAGLITDYPGLARRIRKQVQGG</sequence>
<dbReference type="PATRIC" id="fig|1590.142.peg.1423"/>
<evidence type="ECO:0000259" key="1">
    <source>
        <dbReference type="PROSITE" id="PS51704"/>
    </source>
</evidence>
<dbReference type="CDD" id="cd08563">
    <property type="entry name" value="GDPD_TtGDE_like"/>
    <property type="match status" value="1"/>
</dbReference>
<dbReference type="PANTHER" id="PTHR46211">
    <property type="entry name" value="GLYCEROPHOSPHORYL DIESTER PHOSPHODIESTERASE"/>
    <property type="match status" value="1"/>
</dbReference>
<gene>
    <name evidence="2" type="ORF">Lp19_2994</name>
</gene>
<comment type="caution">
    <text evidence="2">The sequence shown here is derived from an EMBL/GenBank/DDBJ whole genome shotgun (WGS) entry which is preliminary data.</text>
</comment>
<dbReference type="AlphaFoldDB" id="A0A151G360"/>
<dbReference type="Proteomes" id="UP000076882">
    <property type="component" value="Unassembled WGS sequence"/>
</dbReference>
<dbReference type="EMBL" id="LUXM01000040">
    <property type="protein sequence ID" value="KZU91708.1"/>
    <property type="molecule type" value="Genomic_DNA"/>
</dbReference>
<dbReference type="InterPro" id="IPR017946">
    <property type="entry name" value="PLC-like_Pdiesterase_TIM-brl"/>
</dbReference>
<dbReference type="Pfam" id="PF03009">
    <property type="entry name" value="GDPD"/>
    <property type="match status" value="1"/>
</dbReference>
<name>A0A151G360_LACPN</name>
<dbReference type="PANTHER" id="PTHR46211:SF1">
    <property type="entry name" value="GLYCEROPHOSPHODIESTER PHOSPHODIESTERASE, CYTOPLASMIC"/>
    <property type="match status" value="1"/>
</dbReference>
<dbReference type="KEGG" id="lpb:SH83_06555"/>
<feature type="domain" description="GP-PDE" evidence="1">
    <location>
        <begin position="3"/>
        <end position="238"/>
    </location>
</feature>
<dbReference type="RefSeq" id="WP_003640330.1">
    <property type="nucleotide sequence ID" value="NZ_BAAFRT010000002.1"/>
</dbReference>
<proteinExistence type="predicted"/>